<dbReference type="HOGENOM" id="CLU_1163737_0_0_1"/>
<dbReference type="Proteomes" id="UP000018721">
    <property type="component" value="Unassembled WGS sequence"/>
</dbReference>
<evidence type="ECO:0000313" key="2">
    <source>
        <dbReference type="Proteomes" id="UP000018721"/>
    </source>
</evidence>
<proteinExistence type="predicted"/>
<organism evidence="1 2">
    <name type="scientific">Phytophthora nicotianae P1569</name>
    <dbReference type="NCBI Taxonomy" id="1317065"/>
    <lineage>
        <taxon>Eukaryota</taxon>
        <taxon>Sar</taxon>
        <taxon>Stramenopiles</taxon>
        <taxon>Oomycota</taxon>
        <taxon>Peronosporomycetes</taxon>
        <taxon>Peronosporales</taxon>
        <taxon>Peronosporaceae</taxon>
        <taxon>Phytophthora</taxon>
    </lineage>
</organism>
<name>V9EQ60_PHYNI</name>
<keyword evidence="2" id="KW-1185">Reference proteome</keyword>
<dbReference type="AlphaFoldDB" id="V9EQ60"/>
<feature type="non-terminal residue" evidence="1">
    <location>
        <position position="239"/>
    </location>
</feature>
<reference evidence="1 2" key="1">
    <citation type="submission" date="2013-11" db="EMBL/GenBank/DDBJ databases">
        <title>The Genome Sequence of Phytophthora parasitica P1569.</title>
        <authorList>
            <consortium name="The Broad Institute Genomics Platform"/>
            <person name="Russ C."/>
            <person name="Tyler B."/>
            <person name="Panabieres F."/>
            <person name="Shan W."/>
            <person name="Tripathy S."/>
            <person name="Grunwald N."/>
            <person name="Machado M."/>
            <person name="Johnson C.S."/>
            <person name="Arredondo F."/>
            <person name="Hong C."/>
            <person name="Coffey M."/>
            <person name="Young S.K."/>
            <person name="Zeng Q."/>
            <person name="Gargeya S."/>
            <person name="Fitzgerald M."/>
            <person name="Abouelleil A."/>
            <person name="Alvarado L."/>
            <person name="Chapman S.B."/>
            <person name="Gainer-Dewar J."/>
            <person name="Goldberg J."/>
            <person name="Griggs A."/>
            <person name="Gujja S."/>
            <person name="Hansen M."/>
            <person name="Howarth C."/>
            <person name="Imamovic A."/>
            <person name="Ireland A."/>
            <person name="Larimer J."/>
            <person name="McCowan C."/>
            <person name="Murphy C."/>
            <person name="Pearson M."/>
            <person name="Poon T.W."/>
            <person name="Priest M."/>
            <person name="Roberts A."/>
            <person name="Saif S."/>
            <person name="Shea T."/>
            <person name="Sykes S."/>
            <person name="Wortman J."/>
            <person name="Nusbaum C."/>
            <person name="Birren B."/>
        </authorList>
    </citation>
    <scope>NUCLEOTIDE SEQUENCE [LARGE SCALE GENOMIC DNA]</scope>
    <source>
        <strain evidence="1 2">P1569</strain>
    </source>
</reference>
<evidence type="ECO:0000313" key="1">
    <source>
        <dbReference type="EMBL" id="ETI41026.1"/>
    </source>
</evidence>
<protein>
    <submittedName>
        <fullName evidence="1">Uncharacterized protein</fullName>
    </submittedName>
</protein>
<accession>V9EQ60</accession>
<sequence length="239" mass="26819">MRDEETDRLQTLANAILNKRYISEEDICFMSKGQNFTSDPRLALIYYYCCGGHPEAFIFNDEHLREDESVKERLLNALDSPIGVEEYERCQASAAAVNPTQSCIVACASCCEFLVGADCTHVCLPLLRLPDTFRVSEDEFATRYGHLSEDIIRKHAQILLEPDGSKYYIDPDLVKDKDRIQLCSKCAFNPRKSKFSLANGHEYGRYGSLPELSAVAKNCISPVRSFGLELSLSGKHCTG</sequence>
<dbReference type="EMBL" id="ANIZ01002389">
    <property type="protein sequence ID" value="ETI41026.1"/>
    <property type="molecule type" value="Genomic_DNA"/>
</dbReference>
<gene>
    <name evidence="1" type="ORF">F443_13699</name>
</gene>
<comment type="caution">
    <text evidence="1">The sequence shown here is derived from an EMBL/GenBank/DDBJ whole genome shotgun (WGS) entry which is preliminary data.</text>
</comment>